<feature type="compositionally biased region" description="Polar residues" evidence="1">
    <location>
        <begin position="47"/>
        <end position="59"/>
    </location>
</feature>
<accession>L5M0D2</accession>
<keyword evidence="3" id="KW-1185">Reference proteome</keyword>
<organism evidence="2 3">
    <name type="scientific">Myotis davidii</name>
    <name type="common">David's myotis</name>
    <dbReference type="NCBI Taxonomy" id="225400"/>
    <lineage>
        <taxon>Eukaryota</taxon>
        <taxon>Metazoa</taxon>
        <taxon>Chordata</taxon>
        <taxon>Craniata</taxon>
        <taxon>Vertebrata</taxon>
        <taxon>Euteleostomi</taxon>
        <taxon>Mammalia</taxon>
        <taxon>Eutheria</taxon>
        <taxon>Laurasiatheria</taxon>
        <taxon>Chiroptera</taxon>
        <taxon>Yangochiroptera</taxon>
        <taxon>Vespertilionidae</taxon>
        <taxon>Myotis</taxon>
    </lineage>
</organism>
<dbReference type="EMBL" id="KB105946">
    <property type="protein sequence ID" value="ELK31816.1"/>
    <property type="molecule type" value="Genomic_DNA"/>
</dbReference>
<evidence type="ECO:0000256" key="1">
    <source>
        <dbReference type="SAM" id="MobiDB-lite"/>
    </source>
</evidence>
<feature type="region of interest" description="Disordered" evidence="1">
    <location>
        <begin position="40"/>
        <end position="92"/>
    </location>
</feature>
<dbReference type="Proteomes" id="UP000010556">
    <property type="component" value="Unassembled WGS sequence"/>
</dbReference>
<name>L5M0D2_MYODS</name>
<reference evidence="3" key="1">
    <citation type="journal article" date="2013" name="Science">
        <title>Comparative analysis of bat genomes provides insight into the evolution of flight and immunity.</title>
        <authorList>
            <person name="Zhang G."/>
            <person name="Cowled C."/>
            <person name="Shi Z."/>
            <person name="Huang Z."/>
            <person name="Bishop-Lilly K.A."/>
            <person name="Fang X."/>
            <person name="Wynne J.W."/>
            <person name="Xiong Z."/>
            <person name="Baker M.L."/>
            <person name="Zhao W."/>
            <person name="Tachedjian M."/>
            <person name="Zhu Y."/>
            <person name="Zhou P."/>
            <person name="Jiang X."/>
            <person name="Ng J."/>
            <person name="Yang L."/>
            <person name="Wu L."/>
            <person name="Xiao J."/>
            <person name="Feng Y."/>
            <person name="Chen Y."/>
            <person name="Sun X."/>
            <person name="Zhang Y."/>
            <person name="Marsh G.A."/>
            <person name="Crameri G."/>
            <person name="Broder C.C."/>
            <person name="Frey K.G."/>
            <person name="Wang L.F."/>
            <person name="Wang J."/>
        </authorList>
    </citation>
    <scope>NUCLEOTIDE SEQUENCE [LARGE SCALE GENOMIC DNA]</scope>
</reference>
<feature type="compositionally biased region" description="Basic and acidic residues" evidence="1">
    <location>
        <begin position="1"/>
        <end position="11"/>
    </location>
</feature>
<evidence type="ECO:0000313" key="3">
    <source>
        <dbReference type="Proteomes" id="UP000010556"/>
    </source>
</evidence>
<proteinExistence type="predicted"/>
<feature type="region of interest" description="Disordered" evidence="1">
    <location>
        <begin position="1"/>
        <end position="24"/>
    </location>
</feature>
<protein>
    <submittedName>
        <fullName evidence="2">Uncharacterized protein</fullName>
    </submittedName>
</protein>
<evidence type="ECO:0000313" key="2">
    <source>
        <dbReference type="EMBL" id="ELK31816.1"/>
    </source>
</evidence>
<dbReference type="AlphaFoldDB" id="L5M0D2"/>
<gene>
    <name evidence="2" type="ORF">MDA_GLEAN10018320</name>
</gene>
<sequence length="92" mass="9807">MAETQRMKEIEGAQEMGRQIPGDRKMAQVLTCLQAAMRYEEGDGAGRSSTPQHSSSPQGQRLPVQRGPLEGPLPDASSLSQGRDDVLTGGIA</sequence>